<keyword evidence="1" id="KW-0472">Membrane</keyword>
<reference evidence="2" key="1">
    <citation type="submission" date="2020-02" db="EMBL/GenBank/DDBJ databases">
        <authorList>
            <person name="Meier V. D."/>
        </authorList>
    </citation>
    <scope>NUCLEOTIDE SEQUENCE</scope>
    <source>
        <strain evidence="2">AVDCRST_MAG78</strain>
    </source>
</reference>
<evidence type="ECO:0000256" key="1">
    <source>
        <dbReference type="SAM" id="Phobius"/>
    </source>
</evidence>
<evidence type="ECO:0000313" key="2">
    <source>
        <dbReference type="EMBL" id="CAA9445873.1"/>
    </source>
</evidence>
<proteinExistence type="predicted"/>
<keyword evidence="1" id="KW-0812">Transmembrane</keyword>
<keyword evidence="1" id="KW-1133">Transmembrane helix</keyword>
<dbReference type="AlphaFoldDB" id="A0A6J4QK79"/>
<organism evidence="2">
    <name type="scientific">uncultured Rubrobacteraceae bacterium</name>
    <dbReference type="NCBI Taxonomy" id="349277"/>
    <lineage>
        <taxon>Bacteria</taxon>
        <taxon>Bacillati</taxon>
        <taxon>Actinomycetota</taxon>
        <taxon>Rubrobacteria</taxon>
        <taxon>Rubrobacterales</taxon>
        <taxon>Rubrobacteraceae</taxon>
        <taxon>environmental samples</taxon>
    </lineage>
</organism>
<dbReference type="EMBL" id="CADCVB010000185">
    <property type="protein sequence ID" value="CAA9445873.1"/>
    <property type="molecule type" value="Genomic_DNA"/>
</dbReference>
<protein>
    <submittedName>
        <fullName evidence="2">Uncharacterized protein</fullName>
    </submittedName>
</protein>
<accession>A0A6J4QK79</accession>
<sequence>MNTAVSTAGWAAVFALLGISFYSSLGLLGALIGLGLLAVVVVLSIRNNRKRMQRAQLS</sequence>
<gene>
    <name evidence="2" type="ORF">AVDCRST_MAG78-2871</name>
</gene>
<name>A0A6J4QK79_9ACTN</name>
<feature type="transmembrane region" description="Helical" evidence="1">
    <location>
        <begin position="12"/>
        <end position="45"/>
    </location>
</feature>